<proteinExistence type="predicted"/>
<keyword evidence="4" id="KW-1185">Reference proteome</keyword>
<dbReference type="InterPro" id="IPR043724">
    <property type="entry name" value="DUF5666"/>
</dbReference>
<dbReference type="Proteomes" id="UP001164439">
    <property type="component" value="Chromosome"/>
</dbReference>
<feature type="domain" description="DUF5666" evidence="2">
    <location>
        <begin position="121"/>
        <end position="184"/>
    </location>
</feature>
<dbReference type="RefSeq" id="WP_269657226.1">
    <property type="nucleotide sequence ID" value="NZ_CP114413.1"/>
</dbReference>
<dbReference type="EMBL" id="CP114413">
    <property type="protein sequence ID" value="WAZ19536.1"/>
    <property type="molecule type" value="Genomic_DNA"/>
</dbReference>
<sequence length="221" mass="23644">MTHDPDQEPTAAPAEVLANGPDGDRPPRGPWRRLSTRTRTITAATTIAVLALGGTVAYAAGSDGGESAATPAASASPDAPDRPGERHHRGPWFGPGGAGVHGESTVRDGDGDDWIVRVWQRGTVQEVDGEQVTVRSEDGAEWTWTVDDDTRVHEKGDSDGLKEGDEVYLAGTRSDGGERTADHVLAGTWEKREPGERRDELPWRDGEDGPRPAPPWHHTAA</sequence>
<evidence type="ECO:0000313" key="4">
    <source>
        <dbReference type="Proteomes" id="UP001164439"/>
    </source>
</evidence>
<evidence type="ECO:0000259" key="2">
    <source>
        <dbReference type="Pfam" id="PF18914"/>
    </source>
</evidence>
<feature type="region of interest" description="Disordered" evidence="1">
    <location>
        <begin position="1"/>
        <end position="40"/>
    </location>
</feature>
<organism evidence="3 4">
    <name type="scientific">Streptomyces cinnabarinus</name>
    <dbReference type="NCBI Taxonomy" id="67287"/>
    <lineage>
        <taxon>Bacteria</taxon>
        <taxon>Bacillati</taxon>
        <taxon>Actinomycetota</taxon>
        <taxon>Actinomycetes</taxon>
        <taxon>Kitasatosporales</taxon>
        <taxon>Streptomycetaceae</taxon>
        <taxon>Streptomyces</taxon>
    </lineage>
</organism>
<feature type="region of interest" description="Disordered" evidence="1">
    <location>
        <begin position="58"/>
        <end position="111"/>
    </location>
</feature>
<feature type="region of interest" description="Disordered" evidence="1">
    <location>
        <begin position="171"/>
        <end position="221"/>
    </location>
</feature>
<feature type="compositionally biased region" description="Basic and acidic residues" evidence="1">
    <location>
        <begin position="189"/>
        <end position="210"/>
    </location>
</feature>
<name>A0ABY7K9F4_9ACTN</name>
<feature type="compositionally biased region" description="Low complexity" evidence="1">
    <location>
        <begin position="67"/>
        <end position="78"/>
    </location>
</feature>
<evidence type="ECO:0000313" key="3">
    <source>
        <dbReference type="EMBL" id="WAZ19536.1"/>
    </source>
</evidence>
<protein>
    <submittedName>
        <fullName evidence="3">DUF5666 domain-containing protein</fullName>
    </submittedName>
</protein>
<dbReference type="Pfam" id="PF18914">
    <property type="entry name" value="DUF5666"/>
    <property type="match status" value="1"/>
</dbReference>
<evidence type="ECO:0000256" key="1">
    <source>
        <dbReference type="SAM" id="MobiDB-lite"/>
    </source>
</evidence>
<accession>A0ABY7K9F4</accession>
<reference evidence="3" key="1">
    <citation type="submission" date="2022-12" db="EMBL/GenBank/DDBJ databases">
        <authorList>
            <person name="Ruckert C."/>
            <person name="Busche T."/>
            <person name="Kalinowski J."/>
            <person name="Wittmann C."/>
        </authorList>
    </citation>
    <scope>NUCLEOTIDE SEQUENCE</scope>
    <source>
        <strain evidence="3">DSM 40467</strain>
    </source>
</reference>
<gene>
    <name evidence="3" type="ORF">STRCI_000593</name>
</gene>